<evidence type="ECO:0000313" key="2">
    <source>
        <dbReference type="Proteomes" id="UP000681594"/>
    </source>
</evidence>
<dbReference type="EMBL" id="JAGIZB010000006">
    <property type="protein sequence ID" value="MBP0444842.1"/>
    <property type="molecule type" value="Genomic_DNA"/>
</dbReference>
<reference evidence="1 2" key="1">
    <citation type="submission" date="2021-03" db="EMBL/GenBank/DDBJ databases">
        <authorList>
            <person name="So Y."/>
        </authorList>
    </citation>
    <scope>NUCLEOTIDE SEQUENCE [LARGE SCALE GENOMIC DNA]</scope>
    <source>
        <strain evidence="1 2">SSH11</strain>
    </source>
</reference>
<sequence>MRVPLPGRDYFPPRVLLRGAQTMAAEKQRQESRMGLLTLPAGSQMMPAMPASLPAPMAMASLRPAAA</sequence>
<dbReference type="Proteomes" id="UP000681594">
    <property type="component" value="Unassembled WGS sequence"/>
</dbReference>
<proteinExistence type="predicted"/>
<evidence type="ECO:0000313" key="1">
    <source>
        <dbReference type="EMBL" id="MBP0444842.1"/>
    </source>
</evidence>
<organism evidence="1 2">
    <name type="scientific">Pararoseomonas baculiformis</name>
    <dbReference type="NCBI Taxonomy" id="2820812"/>
    <lineage>
        <taxon>Bacteria</taxon>
        <taxon>Pseudomonadati</taxon>
        <taxon>Pseudomonadota</taxon>
        <taxon>Alphaproteobacteria</taxon>
        <taxon>Acetobacterales</taxon>
        <taxon>Acetobacteraceae</taxon>
        <taxon>Pararoseomonas</taxon>
    </lineage>
</organism>
<comment type="caution">
    <text evidence="1">The sequence shown here is derived from an EMBL/GenBank/DDBJ whole genome shotgun (WGS) entry which is preliminary data.</text>
</comment>
<protein>
    <submittedName>
        <fullName evidence="1">Uncharacterized protein</fullName>
    </submittedName>
</protein>
<accession>A0ABS4ACV2</accession>
<keyword evidence="2" id="KW-1185">Reference proteome</keyword>
<gene>
    <name evidence="1" type="ORF">J8J14_08600</name>
</gene>
<name>A0ABS4ACV2_9PROT</name>
<dbReference type="RefSeq" id="WP_209379061.1">
    <property type="nucleotide sequence ID" value="NZ_JAGIZB010000006.1"/>
</dbReference>